<dbReference type="Proteomes" id="UP000198561">
    <property type="component" value="Unassembled WGS sequence"/>
</dbReference>
<dbReference type="AlphaFoldDB" id="A0A1H6I399"/>
<evidence type="ECO:0000259" key="1">
    <source>
        <dbReference type="Pfam" id="PF04738"/>
    </source>
</evidence>
<dbReference type="Pfam" id="PF04738">
    <property type="entry name" value="Lant_dehydr_N"/>
    <property type="match status" value="1"/>
</dbReference>
<reference evidence="2 3" key="1">
    <citation type="submission" date="2016-10" db="EMBL/GenBank/DDBJ databases">
        <authorList>
            <person name="de Groot N.N."/>
        </authorList>
    </citation>
    <scope>NUCLEOTIDE SEQUENCE [LARGE SCALE GENOMIC DNA]</scope>
    <source>
        <strain evidence="2 3">DSM 23031</strain>
    </source>
</reference>
<name>A0A1H6I399_CHRCI</name>
<proteinExistence type="predicted"/>
<gene>
    <name evidence="2" type="ORF">SAMN05421593_3860</name>
</gene>
<protein>
    <submittedName>
        <fullName evidence="2">Lantibiotic dehydratase, C terminus</fullName>
    </submittedName>
</protein>
<dbReference type="InterPro" id="IPR006827">
    <property type="entry name" value="Lant_deHydtase_N"/>
</dbReference>
<evidence type="ECO:0000313" key="2">
    <source>
        <dbReference type="EMBL" id="SEH40923.1"/>
    </source>
</evidence>
<organism evidence="2 3">
    <name type="scientific">Chryseobacterium culicis</name>
    <dbReference type="NCBI Taxonomy" id="680127"/>
    <lineage>
        <taxon>Bacteria</taxon>
        <taxon>Pseudomonadati</taxon>
        <taxon>Bacteroidota</taxon>
        <taxon>Flavobacteriia</taxon>
        <taxon>Flavobacteriales</taxon>
        <taxon>Weeksellaceae</taxon>
        <taxon>Chryseobacterium group</taxon>
        <taxon>Chryseobacterium</taxon>
    </lineage>
</organism>
<sequence>MPRFPFQFFDRFVVRAPLFSYKEFQNNFSGENAANGNLEKYYNNKIFREAIYLASLSLYEEIEKSAENGLLTCKTLNERTKNALLKYYNRTSTRCTPFGLFSGVGTGKFDRENQFPSFAAYAKVRDTKLDMHFLVALSEQFLSVPYIKNHIIFFPNNSIHKIGNKIRFVEYENKAGKRDYIISSAPFSKELEHILQFSEAGKTIDQLTITLVNDEISLEEAREFIDELIENQVLISKLNPTVSGGDFLELLISILNRIGARQEKEILAALKKKVSRLDLQFGNTADAYSDIEELIKKLNVQYEKKYLFQTDLYFDEELNLSYKWKKELKKGISFLNKITAPYSDTALEKFKKAFYERFENEEVALAHALDPEIGIGYLQDVSAKGVHPYIEDLILPYSDQKKEIQIKISPMQMILNRKLQKAYWNKDHILPLSDDDFNDFEEDWNQLPDTLSVMAEIVSENQQKKIFIKSVGGNAGKLMGRFCSEKSSVKDLVKTIAEKEQELNPDKILAEIVHLPESRIGNVIRRPSLREYEIPYLASSASEKENQIWVEDLYLSIKNNQLFLRSKKHNKEVIPHLTNAHNYAKNSLPVYHFLCDYQNQNLKPSLSFSWGSLAQIYDFLPRVEYQNIILSKARWKIDREHIHYLESLFQSHEKDVLLQKVEEWRKFKQIPQWIQWVKGDNTLAVNFENYDLMQMFLSSIKNEKEIILEEFLHNDQSDHINQFIFPLYKDL</sequence>
<dbReference type="STRING" id="680127.SAMN05421593_3860"/>
<feature type="domain" description="Lantibiotic dehydratase N-terminal" evidence="1">
    <location>
        <begin position="44"/>
        <end position="690"/>
    </location>
</feature>
<dbReference type="RefSeq" id="WP_089694677.1">
    <property type="nucleotide sequence ID" value="NZ_FNWQ01000005.1"/>
</dbReference>
<dbReference type="OrthoDB" id="1273722at2"/>
<accession>A0A1H6I399</accession>
<evidence type="ECO:0000313" key="3">
    <source>
        <dbReference type="Proteomes" id="UP000198561"/>
    </source>
</evidence>
<dbReference type="EMBL" id="FNWQ01000005">
    <property type="protein sequence ID" value="SEH40923.1"/>
    <property type="molecule type" value="Genomic_DNA"/>
</dbReference>